<feature type="compositionally biased region" description="Acidic residues" evidence="1">
    <location>
        <begin position="108"/>
        <end position="130"/>
    </location>
</feature>
<evidence type="ECO:0000313" key="3">
    <source>
        <dbReference type="Proteomes" id="UP001219518"/>
    </source>
</evidence>
<evidence type="ECO:0000313" key="2">
    <source>
        <dbReference type="EMBL" id="KAK3918588.1"/>
    </source>
</evidence>
<name>A0AAE1LG91_9NEOP</name>
<dbReference type="PANTHER" id="PTHR33053:SF24">
    <property type="entry name" value="TRANSPOSASE DOMAIN-CONTAINING PROTEIN"/>
    <property type="match status" value="1"/>
</dbReference>
<keyword evidence="3" id="KW-1185">Reference proteome</keyword>
<feature type="compositionally biased region" description="Low complexity" evidence="1">
    <location>
        <begin position="78"/>
        <end position="97"/>
    </location>
</feature>
<gene>
    <name evidence="2" type="ORF">KUF71_007835</name>
</gene>
<protein>
    <submittedName>
        <fullName evidence="2">Halomucin</fullName>
    </submittedName>
</protein>
<dbReference type="PANTHER" id="PTHR33053">
    <property type="entry name" value="PROTEIN, PUTATIVE-RELATED"/>
    <property type="match status" value="1"/>
</dbReference>
<organism evidence="2 3">
    <name type="scientific">Frankliniella fusca</name>
    <dbReference type="NCBI Taxonomy" id="407009"/>
    <lineage>
        <taxon>Eukaryota</taxon>
        <taxon>Metazoa</taxon>
        <taxon>Ecdysozoa</taxon>
        <taxon>Arthropoda</taxon>
        <taxon>Hexapoda</taxon>
        <taxon>Insecta</taxon>
        <taxon>Pterygota</taxon>
        <taxon>Neoptera</taxon>
        <taxon>Paraneoptera</taxon>
        <taxon>Thysanoptera</taxon>
        <taxon>Terebrantia</taxon>
        <taxon>Thripoidea</taxon>
        <taxon>Thripidae</taxon>
        <taxon>Frankliniella</taxon>
    </lineage>
</organism>
<feature type="region of interest" description="Disordered" evidence="1">
    <location>
        <begin position="33"/>
        <end position="144"/>
    </location>
</feature>
<reference evidence="2" key="2">
    <citation type="journal article" date="2023" name="BMC Genomics">
        <title>Pest status, molecular evolution, and epigenetic factors derived from the genome assembly of Frankliniella fusca, a thysanopteran phytovirus vector.</title>
        <authorList>
            <person name="Catto M.A."/>
            <person name="Labadie P.E."/>
            <person name="Jacobson A.L."/>
            <person name="Kennedy G.G."/>
            <person name="Srinivasan R."/>
            <person name="Hunt B.G."/>
        </authorList>
    </citation>
    <scope>NUCLEOTIDE SEQUENCE</scope>
    <source>
        <strain evidence="2">PL_HMW_Pooled</strain>
    </source>
</reference>
<dbReference type="AlphaFoldDB" id="A0AAE1LG91"/>
<dbReference type="EMBL" id="JAHWGI010000960">
    <property type="protein sequence ID" value="KAK3918588.1"/>
    <property type="molecule type" value="Genomic_DNA"/>
</dbReference>
<accession>A0AAE1LG91</accession>
<proteinExistence type="predicted"/>
<evidence type="ECO:0000256" key="1">
    <source>
        <dbReference type="SAM" id="MobiDB-lite"/>
    </source>
</evidence>
<reference evidence="2" key="1">
    <citation type="submission" date="2021-07" db="EMBL/GenBank/DDBJ databases">
        <authorList>
            <person name="Catto M.A."/>
            <person name="Jacobson A."/>
            <person name="Kennedy G."/>
            <person name="Labadie P."/>
            <person name="Hunt B.G."/>
            <person name="Srinivasan R."/>
        </authorList>
    </citation>
    <scope>NUCLEOTIDE SEQUENCE</scope>
    <source>
        <strain evidence="2">PL_HMW_Pooled</strain>
        <tissue evidence="2">Head</tissue>
    </source>
</reference>
<comment type="caution">
    <text evidence="2">The sequence shown here is derived from an EMBL/GenBank/DDBJ whole genome shotgun (WGS) entry which is preliminary data.</text>
</comment>
<sequence length="723" mass="81353">MSRILSAGYIRRRAWLLARHEIEGDALDQARAPLQNLDDQGVVPVPAPQIVEEPPAEEGSGHDRNSATESDDGDSDSRSAGAECDNNYGESDNNNGGDSDHPSGSDGVSEDSDDVDDDDDDDYDTDDDDDSGHSDNGGSESDEENNLAYRLAKWSIQNYITLEATTALLGILRDAHPELPKTAESLRNTSKRRLIVKEIGNGQYVHFGFGFLFNNVDVTRVGGRVLEVDFGSDGLSTIFKSTGTECWPILARCVAGGVVKPVVVGVFYGHGKPEPLADYLQDLIDDARELSVNGVLIGNVRFQVSIRYFVCDAVARAYFRCCKGHTAINGCEKCEQEGYRVGNITVFQTVSGRLRTDDSFREQSDADHHNGVSPLLDLGIGMVTSFPLDGMHMLDLGVMKRFTEFILVKGNLNIRLSPLNRHLFDTFLIEVGPFLPCEFKRKSRSLQFMCRYKAVEWRLLLLYLGIVIFSRILHPELYKCFLLLHAACFIMNNDFLIHNFLHLSQVYLENFVAFSPQILGPTFVVYNVHNLLHLASDVRLYGNLESFSAYPFENELQYIKKLVKSAPLPLQQICKRLIERNKFNVKRRNKNVRGFQMPHENGPVGNLVNVVRQFRKYESQDFTLRSRRPDNCVTFRNGQIGLIRNIVECVEDGLSSFHVVVRVFSSCESLYDYPLESSLLGIFKVSNLDRNYYVFNFDDIKHKCLLIPTQGSNACIPLLHLLQ</sequence>
<dbReference type="Proteomes" id="UP001219518">
    <property type="component" value="Unassembled WGS sequence"/>
</dbReference>